<dbReference type="Pfam" id="PF02645">
    <property type="entry name" value="DegV"/>
    <property type="match status" value="1"/>
</dbReference>
<dbReference type="Gene3D" id="3.40.50.10170">
    <property type="match status" value="1"/>
</dbReference>
<dbReference type="RefSeq" id="WP_100916944.1">
    <property type="nucleotide sequence ID" value="NZ_CP025057.1"/>
</dbReference>
<dbReference type="Gene3D" id="3.30.1180.10">
    <property type="match status" value="1"/>
</dbReference>
<accession>A0A2K8SGP4</accession>
<evidence type="ECO:0000313" key="3">
    <source>
        <dbReference type="Proteomes" id="UP000231823"/>
    </source>
</evidence>
<dbReference type="GO" id="GO:0008289">
    <property type="term" value="F:lipid binding"/>
    <property type="evidence" value="ECO:0007669"/>
    <property type="project" value="UniProtKB-KW"/>
</dbReference>
<proteinExistence type="predicted"/>
<dbReference type="Proteomes" id="UP000231823">
    <property type="component" value="Chromosome"/>
</dbReference>
<keyword evidence="1" id="KW-0446">Lipid-binding</keyword>
<dbReference type="EMBL" id="CP025057">
    <property type="protein sequence ID" value="AUB31990.1"/>
    <property type="molecule type" value="Genomic_DNA"/>
</dbReference>
<keyword evidence="3" id="KW-1185">Reference proteome</keyword>
<sequence>MKIAILIDSSCGIKDTKKYKNLYLIPLMITKEDGQQIADDENLSSDEFYQLNDSQLLKTSQSIPGNVMRKWDDLLKQYDEVVCLLLSKGLSGQYNTFKMFSQEGEYKDKIHVVDTNGVSIALKRQLELVMKLIEEGKTGQEIKDIVEQYYNQIVGYIIPKSLDQLVRGGRISKAAARLAKILKITPILKYNGEIDKQGKTRTFKKAVEEALKLLKSKYPKNKIIDISYSRADAETLEIVKKVVEKLDLEIGLWDELANTITCHTGRETFAFMPYQVWGEKLWK</sequence>
<dbReference type="InterPro" id="IPR003797">
    <property type="entry name" value="DegV"/>
</dbReference>
<dbReference type="NCBIfam" id="TIGR00762">
    <property type="entry name" value="DegV"/>
    <property type="match status" value="1"/>
</dbReference>
<dbReference type="SUPFAM" id="SSF82549">
    <property type="entry name" value="DAK1/DegV-like"/>
    <property type="match status" value="1"/>
</dbReference>
<dbReference type="InterPro" id="IPR050270">
    <property type="entry name" value="DegV_domain_contain"/>
</dbReference>
<dbReference type="InterPro" id="IPR043168">
    <property type="entry name" value="DegV_C"/>
</dbReference>
<reference evidence="2 3" key="1">
    <citation type="submission" date="2017-12" db="EMBL/GenBank/DDBJ databases">
        <title>Complete genome sequence of Spiroplasma floricola 23-6 (ATCC 29989).</title>
        <authorList>
            <person name="Tsai Y.-M."/>
            <person name="Wu P.-S."/>
            <person name="Lo W.-S."/>
            <person name="Kuo C.-H."/>
        </authorList>
    </citation>
    <scope>NUCLEOTIDE SEQUENCE [LARGE SCALE GENOMIC DNA]</scope>
    <source>
        <strain evidence="2 3">23-6</strain>
    </source>
</reference>
<dbReference type="KEGG" id="sfz:SFLOR_v1c09420"/>
<dbReference type="OrthoDB" id="388177at2"/>
<dbReference type="PANTHER" id="PTHR33434">
    <property type="entry name" value="DEGV DOMAIN-CONTAINING PROTEIN DR_1986-RELATED"/>
    <property type="match status" value="1"/>
</dbReference>
<dbReference type="PANTHER" id="PTHR33434:SF2">
    <property type="entry name" value="FATTY ACID-BINDING PROTEIN TM_1468"/>
    <property type="match status" value="1"/>
</dbReference>
<evidence type="ECO:0000313" key="2">
    <source>
        <dbReference type="EMBL" id="AUB31990.1"/>
    </source>
</evidence>
<name>A0A2K8SGP4_9MOLU</name>
<dbReference type="PROSITE" id="PS51482">
    <property type="entry name" value="DEGV"/>
    <property type="match status" value="1"/>
</dbReference>
<evidence type="ECO:0000256" key="1">
    <source>
        <dbReference type="ARBA" id="ARBA00023121"/>
    </source>
</evidence>
<protein>
    <submittedName>
        <fullName evidence="2">DegV family protein</fullName>
    </submittedName>
</protein>
<gene>
    <name evidence="2" type="primary">degV</name>
    <name evidence="2" type="ORF">SFLOR_v1c09420</name>
</gene>
<organism evidence="2 3">
    <name type="scientific">Spiroplasma floricola 23-6</name>
    <dbReference type="NCBI Taxonomy" id="1336749"/>
    <lineage>
        <taxon>Bacteria</taxon>
        <taxon>Bacillati</taxon>
        <taxon>Mycoplasmatota</taxon>
        <taxon>Mollicutes</taxon>
        <taxon>Entomoplasmatales</taxon>
        <taxon>Spiroplasmataceae</taxon>
        <taxon>Spiroplasma</taxon>
    </lineage>
</organism>
<dbReference type="AlphaFoldDB" id="A0A2K8SGP4"/>